<dbReference type="GO" id="GO:0031640">
    <property type="term" value="P:killing of cells of another organism"/>
    <property type="evidence" value="ECO:0007669"/>
    <property type="project" value="UniProtKB-KW"/>
</dbReference>
<feature type="signal peptide" evidence="4">
    <location>
        <begin position="1"/>
        <end position="25"/>
    </location>
</feature>
<dbReference type="Pfam" id="PF02321">
    <property type="entry name" value="OEP"/>
    <property type="match status" value="2"/>
</dbReference>
<keyword evidence="2" id="KW-0472">Membrane</keyword>
<name>A0A1K0JY55_CUPNE</name>
<dbReference type="GO" id="GO:0009279">
    <property type="term" value="C:cell outer membrane"/>
    <property type="evidence" value="ECO:0007669"/>
    <property type="project" value="UniProtKB-SubCell"/>
</dbReference>
<comment type="subcellular location">
    <subcellularLocation>
        <location evidence="2">Cell outer membrane</location>
        <topology evidence="2">Peripheral membrane protein</topology>
    </subcellularLocation>
</comment>
<proteinExistence type="inferred from homology"/>
<keyword evidence="2" id="KW-0354">Hemolysis</keyword>
<dbReference type="InterPro" id="IPR028351">
    <property type="entry name" value="CyaE"/>
</dbReference>
<dbReference type="PANTHER" id="PTHR30203">
    <property type="entry name" value="OUTER MEMBRANE CATION EFFLUX PROTEIN"/>
    <property type="match status" value="1"/>
</dbReference>
<keyword evidence="2" id="KW-0998">Cell outer membrane</keyword>
<keyword evidence="2" id="KW-0204">Cytolysis</keyword>
<dbReference type="GO" id="GO:0015562">
    <property type="term" value="F:efflux transmembrane transporter activity"/>
    <property type="evidence" value="ECO:0007669"/>
    <property type="project" value="InterPro"/>
</dbReference>
<feature type="region of interest" description="Disordered" evidence="3">
    <location>
        <begin position="31"/>
        <end position="70"/>
    </location>
</feature>
<dbReference type="Gene3D" id="1.20.1600.10">
    <property type="entry name" value="Outer membrane efflux proteins (OEP)"/>
    <property type="match status" value="1"/>
</dbReference>
<protein>
    <recommendedName>
        <fullName evidence="2">Protein CyaE</fullName>
    </recommendedName>
</protein>
<feature type="chain" id="PRO_5012995615" description="Protein CyaE" evidence="4">
    <location>
        <begin position="26"/>
        <end position="521"/>
    </location>
</feature>
<dbReference type="SUPFAM" id="SSF56954">
    <property type="entry name" value="Outer membrane efflux proteins (OEP)"/>
    <property type="match status" value="1"/>
</dbReference>
<evidence type="ECO:0000256" key="2">
    <source>
        <dbReference type="PIRNR" id="PIRNR001892"/>
    </source>
</evidence>
<comment type="function">
    <text evidence="2">CyaE is necessary for transport of calmodulin-sensitive adenylate cyclase-hemolysin (cyclolysin).</text>
</comment>
<sequence length="521" mass="53618">MRKPDSLAIPLTLGAAAMLAGCATASLDLAPPASDRPWQPETTASGEIVPGAASKPAPATRPSDYTLPANTALASVPPPAALDTTHAYTLPELIDLAESTNPLTRIAWNDARNAALAAGIARSSYLPYISAAAMGGYQNGHSASPTALGTLGANASTHGAVSVLSLQWLLFDFGERAGIVDAAEQASIAANIGFTAAHQKIIHEVSTAFYRYQAARSRATTVQQAMRNADAVLAAAKARYQRGIGTVVEVAQATQNRAQTNLATVQAQGAETDAYLALVTAIGISPLSRPRIAEMPVRPLSPAMRSSIEQIVERAIASRPDVLAAYAIERASQAKVRAAEAGFMPKVFMSAFTSYASGGSAITAIPPVGQQPPTVNLNGYRYGASVFLGVTVPLYDGGVRSAVLAQARNDADSASARLTRAKEESVRQVVVSQSALESSLAAYDAARALAEAAQTTYDAAFAAYSKGVGSVTEANLAQNQLLLARNASADAYNGALAAAATLALATGSVGAVRDGGGWPVR</sequence>
<keyword evidence="4" id="KW-0732">Signal</keyword>
<reference evidence="5" key="1">
    <citation type="submission" date="2016-09" db="EMBL/GenBank/DDBJ databases">
        <authorList>
            <person name="Capua I."/>
            <person name="De Benedictis P."/>
            <person name="Joannis T."/>
            <person name="Lombin L.H."/>
            <person name="Cattoli G."/>
        </authorList>
    </citation>
    <scope>NUCLEOTIDE SEQUENCE</scope>
    <source>
        <strain evidence="5">B9</strain>
    </source>
</reference>
<dbReference type="InterPro" id="IPR010131">
    <property type="entry name" value="MdtP/NodT-like"/>
</dbReference>
<organism evidence="5">
    <name type="scientific">Cupriavidus necator</name>
    <name type="common">Alcaligenes eutrophus</name>
    <name type="synonym">Ralstonia eutropha</name>
    <dbReference type="NCBI Taxonomy" id="106590"/>
    <lineage>
        <taxon>Bacteria</taxon>
        <taxon>Pseudomonadati</taxon>
        <taxon>Pseudomonadota</taxon>
        <taxon>Betaproteobacteria</taxon>
        <taxon>Burkholderiales</taxon>
        <taxon>Burkholderiaceae</taxon>
        <taxon>Cupriavidus</taxon>
    </lineage>
</organism>
<dbReference type="EMBL" id="FMSH01000497">
    <property type="protein sequence ID" value="SCU98267.1"/>
    <property type="molecule type" value="Genomic_DNA"/>
</dbReference>
<dbReference type="RefSeq" id="WP_340530096.1">
    <property type="nucleotide sequence ID" value="NZ_FMSH01000497.1"/>
</dbReference>
<gene>
    <name evidence="5" type="ORF">CNECB9_5460054</name>
</gene>
<evidence type="ECO:0000256" key="1">
    <source>
        <dbReference type="ARBA" id="ARBA00007613"/>
    </source>
</evidence>
<dbReference type="AlphaFoldDB" id="A0A1K0JY55"/>
<accession>A0A1K0JY55</accession>
<dbReference type="PROSITE" id="PS51257">
    <property type="entry name" value="PROKAR_LIPOPROTEIN"/>
    <property type="match status" value="1"/>
</dbReference>
<evidence type="ECO:0000256" key="4">
    <source>
        <dbReference type="SAM" id="SignalP"/>
    </source>
</evidence>
<comment type="similarity">
    <text evidence="1 2">Belongs to the outer membrane factor (OMF) (TC 1.B.17) family.</text>
</comment>
<dbReference type="InterPro" id="IPR003423">
    <property type="entry name" value="OMP_efflux"/>
</dbReference>
<evidence type="ECO:0000256" key="3">
    <source>
        <dbReference type="SAM" id="MobiDB-lite"/>
    </source>
</evidence>
<dbReference type="PANTHER" id="PTHR30203:SF29">
    <property type="entry name" value="PROTEIN CYAE"/>
    <property type="match status" value="1"/>
</dbReference>
<keyword evidence="2" id="KW-0813">Transport</keyword>
<dbReference type="PIRSF" id="PIRSF001892">
    <property type="entry name" value="CyaE"/>
    <property type="match status" value="1"/>
</dbReference>
<evidence type="ECO:0000313" key="5">
    <source>
        <dbReference type="EMBL" id="SCU98267.1"/>
    </source>
</evidence>